<dbReference type="InterPro" id="IPR036291">
    <property type="entry name" value="NAD(P)-bd_dom_sf"/>
</dbReference>
<dbReference type="Gene3D" id="1.10.1040.10">
    <property type="entry name" value="N-(1-d-carboxylethyl)-l-norvaline Dehydrogenase, domain 2"/>
    <property type="match status" value="1"/>
</dbReference>
<dbReference type="SUPFAM" id="SSF48179">
    <property type="entry name" value="6-phosphogluconate dehydrogenase C-terminal domain-like"/>
    <property type="match status" value="1"/>
</dbReference>
<evidence type="ECO:0000313" key="4">
    <source>
        <dbReference type="Proteomes" id="UP000641025"/>
    </source>
</evidence>
<dbReference type="EMBL" id="JAEMHK010000001">
    <property type="protein sequence ID" value="MBJ6798812.1"/>
    <property type="molecule type" value="Genomic_DNA"/>
</dbReference>
<dbReference type="SUPFAM" id="SSF55961">
    <property type="entry name" value="Bet v1-like"/>
    <property type="match status" value="1"/>
</dbReference>
<dbReference type="PANTHER" id="PTHR43580">
    <property type="entry name" value="OXIDOREDUCTASE GLYR1-RELATED"/>
    <property type="match status" value="1"/>
</dbReference>
<evidence type="ECO:0000259" key="1">
    <source>
        <dbReference type="Pfam" id="PF03446"/>
    </source>
</evidence>
<evidence type="ECO:0000259" key="2">
    <source>
        <dbReference type="Pfam" id="PF14833"/>
    </source>
</evidence>
<dbReference type="PANTHER" id="PTHR43580:SF2">
    <property type="entry name" value="CYTOKINE-LIKE NUCLEAR FACTOR N-PAC"/>
    <property type="match status" value="1"/>
</dbReference>
<reference evidence="3 4" key="1">
    <citation type="submission" date="2020-12" db="EMBL/GenBank/DDBJ databases">
        <title>Geomonas sp. Red259, isolated from paddy soil.</title>
        <authorList>
            <person name="Xu Z."/>
            <person name="Zhang Z."/>
            <person name="Masuda Y."/>
            <person name="Itoh H."/>
            <person name="Senoo K."/>
        </authorList>
    </citation>
    <scope>NUCLEOTIDE SEQUENCE [LARGE SCALE GENOMIC DNA]</scope>
    <source>
        <strain evidence="3 4">Red259</strain>
    </source>
</reference>
<accession>A0ABS0YM06</accession>
<keyword evidence="4" id="KW-1185">Reference proteome</keyword>
<organism evidence="3 4">
    <name type="scientific">Geomonas propionica</name>
    <dbReference type="NCBI Taxonomy" id="2798582"/>
    <lineage>
        <taxon>Bacteria</taxon>
        <taxon>Pseudomonadati</taxon>
        <taxon>Thermodesulfobacteriota</taxon>
        <taxon>Desulfuromonadia</taxon>
        <taxon>Geobacterales</taxon>
        <taxon>Geobacteraceae</taxon>
        <taxon>Geomonas</taxon>
    </lineage>
</organism>
<dbReference type="InterPro" id="IPR023393">
    <property type="entry name" value="START-like_dom_sf"/>
</dbReference>
<proteinExistence type="predicted"/>
<dbReference type="InterPro" id="IPR029154">
    <property type="entry name" value="HIBADH-like_NADP-bd"/>
</dbReference>
<protein>
    <submittedName>
        <fullName evidence="3">NAD-binding protein</fullName>
    </submittedName>
</protein>
<dbReference type="InterPro" id="IPR013328">
    <property type="entry name" value="6PGD_dom2"/>
</dbReference>
<sequence>MKALGWIGLGHMGVPMATNLLQAGHRVSTYNRSRDKATTLKEAGAAELNSPREIVEQSDIVFIMLSDSHAIRSVLTQADGVLEAVTPGKVIVNMSTIAPEDAVEFARLVSEGGGRYVDAPVSGSVGAAKAGQLVILAGGQEIAIEAAQAYFDILGKETIRFGATGTGSSAKLAINLLLGIMGQGIGEAVLLAEKSGVAKEKFLELISKSALNSPFFQMKKDMYVNDNFPAAFVVGLMSKDLGLVKAQANRLGTILPLAEAADTTYRSAKEHGKAALDMAAVYQELREQSEVKYVHQEGEYEMSDIIWPEQYLPGTTDNYVSNEIIVAGLTAAEVWPFLNNTSAWPAYYSNASEIRFHDGTGPELSQGARFRFTTFGFPVEAEVTEYEPPAAGKPARVAWHGWVEGDAETRLDVHHAWLFEDLPGGRVRILTQETQIGKPAQDLARTKPNPMLNAHQEWIDGLANASA</sequence>
<dbReference type="SUPFAM" id="SSF51735">
    <property type="entry name" value="NAD(P)-binding Rossmann-fold domains"/>
    <property type="match status" value="1"/>
</dbReference>
<evidence type="ECO:0000313" key="3">
    <source>
        <dbReference type="EMBL" id="MBJ6798812.1"/>
    </source>
</evidence>
<name>A0ABS0YM06_9BACT</name>
<dbReference type="Gene3D" id="3.30.530.20">
    <property type="match status" value="1"/>
</dbReference>
<dbReference type="CDD" id="cd07822">
    <property type="entry name" value="SRPBCC_4"/>
    <property type="match status" value="1"/>
</dbReference>
<dbReference type="InterPro" id="IPR008927">
    <property type="entry name" value="6-PGluconate_DH-like_C_sf"/>
</dbReference>
<gene>
    <name evidence="3" type="ORF">JFN90_01535</name>
</gene>
<dbReference type="Gene3D" id="3.40.50.720">
    <property type="entry name" value="NAD(P)-binding Rossmann-like Domain"/>
    <property type="match status" value="1"/>
</dbReference>
<dbReference type="InterPro" id="IPR006115">
    <property type="entry name" value="6PGDH_NADP-bd"/>
</dbReference>
<dbReference type="Pfam" id="PF03446">
    <property type="entry name" value="NAD_binding_2"/>
    <property type="match status" value="1"/>
</dbReference>
<feature type="domain" description="3-hydroxyisobutyrate dehydrogenase-like NAD-binding" evidence="2">
    <location>
        <begin position="165"/>
        <end position="283"/>
    </location>
</feature>
<dbReference type="InterPro" id="IPR051265">
    <property type="entry name" value="HIBADH-related_NP60_sf"/>
</dbReference>
<dbReference type="Pfam" id="PF14833">
    <property type="entry name" value="NAD_binding_11"/>
    <property type="match status" value="1"/>
</dbReference>
<comment type="caution">
    <text evidence="3">The sequence shown here is derived from an EMBL/GenBank/DDBJ whole genome shotgun (WGS) entry which is preliminary data.</text>
</comment>
<dbReference type="Proteomes" id="UP000641025">
    <property type="component" value="Unassembled WGS sequence"/>
</dbReference>
<feature type="domain" description="6-phosphogluconate dehydrogenase NADP-binding" evidence="1">
    <location>
        <begin position="4"/>
        <end position="159"/>
    </location>
</feature>